<dbReference type="Gene3D" id="1.10.238.200">
    <property type="entry name" value="Cullin, PONY binding domain"/>
    <property type="match status" value="1"/>
</dbReference>
<sequence length="374" mass="40486">MRYSGCELDLNMVAADGDLSHSDCAEYSVMRLEADFVDEKTVGLALKSSEDMVDGRAAPTTSASTEPTTKRAKTTKAAAAPKEKKTTAKKTTKKKAGEDVDEPTKPPSVKGATGATATRFTQDVNTNHPQPNGSSTTRGAAPTQQPPERPTTPPLPSQPLPAKAPTSAKYEPYTAQRALALFAKYADSDDPNVIGPEGFEALCTDAGIPLEGALPLILAWQLNSQEMAKISKDEWVKGMATLKIASLPALSTALTDLQNLLILQQGAVQKPTGKKDDVYDRTLYNSYTQDAKGSFGKLYTYCFSLAKQEPPSVLDFLAEKPNYKATNKDLWSMMLEFCQTVNPSLQDYEADGAWPTLLDDFVAWKKEKTASAEK</sequence>
<dbReference type="GO" id="GO:0045116">
    <property type="term" value="P:protein neddylation"/>
    <property type="evidence" value="ECO:0007669"/>
    <property type="project" value="TreeGrafter"/>
</dbReference>
<dbReference type="OrthoDB" id="27198at2759"/>
<name>A0A4Q2DLW8_9AGAR</name>
<dbReference type="Proteomes" id="UP000290288">
    <property type="component" value="Unassembled WGS sequence"/>
</dbReference>
<feature type="region of interest" description="Disordered" evidence="2">
    <location>
        <begin position="50"/>
        <end position="168"/>
    </location>
</feature>
<dbReference type="PANTHER" id="PTHR12281">
    <property type="entry name" value="RP42 RELATED"/>
    <property type="match status" value="1"/>
</dbReference>
<evidence type="ECO:0000256" key="1">
    <source>
        <dbReference type="RuleBase" id="RU410713"/>
    </source>
</evidence>
<feature type="domain" description="DCUN1" evidence="3">
    <location>
        <begin position="173"/>
        <end position="366"/>
    </location>
</feature>
<evidence type="ECO:0000313" key="5">
    <source>
        <dbReference type="Proteomes" id="UP000290288"/>
    </source>
</evidence>
<dbReference type="GO" id="GO:0031624">
    <property type="term" value="F:ubiquitin conjugating enzyme binding"/>
    <property type="evidence" value="ECO:0007669"/>
    <property type="project" value="TreeGrafter"/>
</dbReference>
<dbReference type="InterPro" id="IPR042460">
    <property type="entry name" value="DCN1-like_PONY"/>
</dbReference>
<dbReference type="InterPro" id="IPR014764">
    <property type="entry name" value="DCN-prot"/>
</dbReference>
<dbReference type="PANTHER" id="PTHR12281:SF12">
    <property type="entry name" value="DEFECTIVE IN CULLIN NEDDYLATION PROTEIN"/>
    <property type="match status" value="1"/>
</dbReference>
<dbReference type="Gene3D" id="1.10.238.10">
    <property type="entry name" value="EF-hand"/>
    <property type="match status" value="1"/>
</dbReference>
<dbReference type="InterPro" id="IPR005176">
    <property type="entry name" value="PONY_dom"/>
</dbReference>
<dbReference type="AlphaFoldDB" id="A0A4Q2DLW8"/>
<reference evidence="4 5" key="1">
    <citation type="submission" date="2019-01" db="EMBL/GenBank/DDBJ databases">
        <title>Draft genome sequence of Psathyrella aberdarensis IHI B618.</title>
        <authorList>
            <person name="Buettner E."/>
            <person name="Kellner H."/>
        </authorList>
    </citation>
    <scope>NUCLEOTIDE SEQUENCE [LARGE SCALE GENOMIC DNA]</scope>
    <source>
        <strain evidence="4 5">IHI B618</strain>
    </source>
</reference>
<comment type="caution">
    <text evidence="4">The sequence shown here is derived from an EMBL/GenBank/DDBJ whole genome shotgun (WGS) entry which is preliminary data.</text>
</comment>
<comment type="function">
    <text evidence="1">Neddylation of cullins play an essential role in the regulation of SCF-type complexes activity.</text>
</comment>
<feature type="compositionally biased region" description="Polar residues" evidence="2">
    <location>
        <begin position="115"/>
        <end position="138"/>
    </location>
</feature>
<organism evidence="4 5">
    <name type="scientific">Candolleomyces aberdarensis</name>
    <dbReference type="NCBI Taxonomy" id="2316362"/>
    <lineage>
        <taxon>Eukaryota</taxon>
        <taxon>Fungi</taxon>
        <taxon>Dikarya</taxon>
        <taxon>Basidiomycota</taxon>
        <taxon>Agaricomycotina</taxon>
        <taxon>Agaricomycetes</taxon>
        <taxon>Agaricomycetidae</taxon>
        <taxon>Agaricales</taxon>
        <taxon>Agaricineae</taxon>
        <taxon>Psathyrellaceae</taxon>
        <taxon>Candolleomyces</taxon>
    </lineage>
</organism>
<dbReference type="STRING" id="2316362.A0A4Q2DLW8"/>
<protein>
    <recommendedName>
        <fullName evidence="1">Defective in cullin neddylation protein</fullName>
    </recommendedName>
</protein>
<dbReference type="GO" id="GO:0000151">
    <property type="term" value="C:ubiquitin ligase complex"/>
    <property type="evidence" value="ECO:0007669"/>
    <property type="project" value="TreeGrafter"/>
</dbReference>
<evidence type="ECO:0000313" key="4">
    <source>
        <dbReference type="EMBL" id="RXW21120.1"/>
    </source>
</evidence>
<keyword evidence="5" id="KW-1185">Reference proteome</keyword>
<feature type="compositionally biased region" description="Low complexity" evidence="2">
    <location>
        <begin position="57"/>
        <end position="67"/>
    </location>
</feature>
<feature type="compositionally biased region" description="Pro residues" evidence="2">
    <location>
        <begin position="144"/>
        <end position="159"/>
    </location>
</feature>
<gene>
    <name evidence="4" type="ORF">EST38_g4745</name>
</gene>
<dbReference type="GO" id="GO:0097602">
    <property type="term" value="F:cullin family protein binding"/>
    <property type="evidence" value="ECO:0007669"/>
    <property type="project" value="TreeGrafter"/>
</dbReference>
<proteinExistence type="predicted"/>
<dbReference type="GO" id="GO:0032182">
    <property type="term" value="F:ubiquitin-like protein binding"/>
    <property type="evidence" value="ECO:0007669"/>
    <property type="project" value="TreeGrafter"/>
</dbReference>
<dbReference type="PROSITE" id="PS51229">
    <property type="entry name" value="DCUN1"/>
    <property type="match status" value="1"/>
</dbReference>
<dbReference type="Pfam" id="PF03556">
    <property type="entry name" value="Cullin_binding"/>
    <property type="match status" value="1"/>
</dbReference>
<evidence type="ECO:0000259" key="3">
    <source>
        <dbReference type="PROSITE" id="PS51229"/>
    </source>
</evidence>
<feature type="compositionally biased region" description="Basic and acidic residues" evidence="2">
    <location>
        <begin position="95"/>
        <end position="104"/>
    </location>
</feature>
<accession>A0A4Q2DLW8</accession>
<evidence type="ECO:0000256" key="2">
    <source>
        <dbReference type="SAM" id="MobiDB-lite"/>
    </source>
</evidence>
<dbReference type="EMBL" id="SDEE01000120">
    <property type="protein sequence ID" value="RXW21120.1"/>
    <property type="molecule type" value="Genomic_DNA"/>
</dbReference>